<evidence type="ECO:0000313" key="2">
    <source>
        <dbReference type="Proteomes" id="UP000257109"/>
    </source>
</evidence>
<name>A0A371GXD5_MUCPR</name>
<keyword evidence="2" id="KW-1185">Reference proteome</keyword>
<sequence>MDAWYHVLYLTPGTHFWFIWFRCVISLKFPRWFIKWFIDFGPVPTIFSLEIKEAYDYFGEKSSFVPSYLLISFVASQAITWIMAWEYTTIQQYETVDIKTLCRQTKVKWWKKFNNNLISKSKIDEWVNSNSKSTSQQNTSPLKKQEEEREASFLLEKQKIMAELASAISMEEFETTLLKARSLLDSDNADHSDVLSSESNPYLWNGDILISLNVLKKLDILSFSLVSMLWDHLLSSIADQRSHYLTLGFTVKTTRQRKQTNVRTPFNATRRTLEKL</sequence>
<evidence type="ECO:0000313" key="1">
    <source>
        <dbReference type="EMBL" id="RDX95106.1"/>
    </source>
</evidence>
<reference evidence="1" key="1">
    <citation type="submission" date="2018-05" db="EMBL/GenBank/DDBJ databases">
        <title>Draft genome of Mucuna pruriens seed.</title>
        <authorList>
            <person name="Nnadi N.E."/>
            <person name="Vos R."/>
            <person name="Hasami M.H."/>
            <person name="Devisetty U.K."/>
            <person name="Aguiy J.C."/>
        </authorList>
    </citation>
    <scope>NUCLEOTIDE SEQUENCE [LARGE SCALE GENOMIC DNA]</scope>
    <source>
        <strain evidence="1">JCA_2017</strain>
    </source>
</reference>
<dbReference type="OrthoDB" id="1457528at2759"/>
<feature type="non-terminal residue" evidence="1">
    <location>
        <position position="1"/>
    </location>
</feature>
<dbReference type="PANTHER" id="PTHR48434:SF1">
    <property type="entry name" value="(RAPE) HYPOTHETICAL PROTEIN"/>
    <property type="match status" value="1"/>
</dbReference>
<dbReference type="AlphaFoldDB" id="A0A371GXD5"/>
<dbReference type="Proteomes" id="UP000257109">
    <property type="component" value="Unassembled WGS sequence"/>
</dbReference>
<accession>A0A371GXD5</accession>
<dbReference type="EMBL" id="QJKJ01004205">
    <property type="protein sequence ID" value="RDX95106.1"/>
    <property type="molecule type" value="Genomic_DNA"/>
</dbReference>
<protein>
    <submittedName>
        <fullName evidence="1">Uncharacterized protein</fullName>
    </submittedName>
</protein>
<dbReference type="PANTHER" id="PTHR48434">
    <property type="entry name" value="(RAPE) HYPOTHETICAL PROTEIN"/>
    <property type="match status" value="1"/>
</dbReference>
<organism evidence="1 2">
    <name type="scientific">Mucuna pruriens</name>
    <name type="common">Velvet bean</name>
    <name type="synonym">Dolichos pruriens</name>
    <dbReference type="NCBI Taxonomy" id="157652"/>
    <lineage>
        <taxon>Eukaryota</taxon>
        <taxon>Viridiplantae</taxon>
        <taxon>Streptophyta</taxon>
        <taxon>Embryophyta</taxon>
        <taxon>Tracheophyta</taxon>
        <taxon>Spermatophyta</taxon>
        <taxon>Magnoliopsida</taxon>
        <taxon>eudicotyledons</taxon>
        <taxon>Gunneridae</taxon>
        <taxon>Pentapetalae</taxon>
        <taxon>rosids</taxon>
        <taxon>fabids</taxon>
        <taxon>Fabales</taxon>
        <taxon>Fabaceae</taxon>
        <taxon>Papilionoideae</taxon>
        <taxon>50 kb inversion clade</taxon>
        <taxon>NPAAA clade</taxon>
        <taxon>indigoferoid/millettioid clade</taxon>
        <taxon>Phaseoleae</taxon>
        <taxon>Mucuna</taxon>
    </lineage>
</organism>
<gene>
    <name evidence="1" type="ORF">CR513_22413</name>
</gene>
<proteinExistence type="predicted"/>
<comment type="caution">
    <text evidence="1">The sequence shown here is derived from an EMBL/GenBank/DDBJ whole genome shotgun (WGS) entry which is preliminary data.</text>
</comment>